<dbReference type="InterPro" id="IPR055979">
    <property type="entry name" value="DUF7557"/>
</dbReference>
<evidence type="ECO:0000313" key="1">
    <source>
        <dbReference type="EMBL" id="AKG91938.1"/>
    </source>
</evidence>
<protein>
    <recommendedName>
        <fullName evidence="3">CopG family transcriptional regulator</fullName>
    </recommendedName>
</protein>
<dbReference type="AlphaFoldDB" id="A0A0F7IIN7"/>
<name>A0A0F7IIN7_9EURY</name>
<gene>
    <name evidence="1" type="ORF">GAH_00727</name>
</gene>
<dbReference type="EMBL" id="CP011267">
    <property type="protein sequence ID" value="AKG91938.1"/>
    <property type="molecule type" value="Genomic_DNA"/>
</dbReference>
<evidence type="ECO:0000313" key="2">
    <source>
        <dbReference type="Proteomes" id="UP000034723"/>
    </source>
</evidence>
<dbReference type="OrthoDB" id="51956at2157"/>
<proteinExistence type="predicted"/>
<dbReference type="InParanoid" id="A0A0F7IIN7"/>
<dbReference type="Pfam" id="PF24434">
    <property type="entry name" value="DUF7557"/>
    <property type="match status" value="1"/>
</dbReference>
<dbReference type="HOGENOM" id="CLU_2783821_0_0_2"/>
<evidence type="ECO:0008006" key="3">
    <source>
        <dbReference type="Google" id="ProtNLM"/>
    </source>
</evidence>
<dbReference type="STRING" id="113653.GAH_00727"/>
<dbReference type="KEGG" id="gah:GAH_00727"/>
<sequence>MASITLREGTFRKLEKLRRNDEPIDEVIERLIESYEELQNYIEEKWEKVVKDRGKFITIDEYEGSRGL</sequence>
<reference evidence="1 2" key="1">
    <citation type="submission" date="2015-04" db="EMBL/GenBank/DDBJ databases">
        <title>The complete genome sequence of the hyperthermophilic, obligate iron-reducing archaeon Geoglobus ahangari strain 234T.</title>
        <authorList>
            <person name="Manzella M.P."/>
            <person name="Holmes D.E."/>
            <person name="Rocheleau J.M."/>
            <person name="Chung A."/>
            <person name="Reguera G."/>
            <person name="Kashefi K."/>
        </authorList>
    </citation>
    <scope>NUCLEOTIDE SEQUENCE [LARGE SCALE GENOMIC DNA]</scope>
    <source>
        <strain evidence="1 2">234</strain>
    </source>
</reference>
<dbReference type="Proteomes" id="UP000034723">
    <property type="component" value="Chromosome"/>
</dbReference>
<keyword evidence="2" id="KW-1185">Reference proteome</keyword>
<organism evidence="1 2">
    <name type="scientific">Geoglobus ahangari</name>
    <dbReference type="NCBI Taxonomy" id="113653"/>
    <lineage>
        <taxon>Archaea</taxon>
        <taxon>Methanobacteriati</taxon>
        <taxon>Methanobacteriota</taxon>
        <taxon>Archaeoglobi</taxon>
        <taxon>Archaeoglobales</taxon>
        <taxon>Archaeoglobaceae</taxon>
        <taxon>Geoglobus</taxon>
    </lineage>
</organism>
<accession>A0A0F7IIN7</accession>